<feature type="non-terminal residue" evidence="1">
    <location>
        <position position="139"/>
    </location>
</feature>
<reference evidence="1" key="1">
    <citation type="journal article" date="2023" name="DNA Res.">
        <title>Chromosome-level genome assembly of Phrynocephalus forsythii using third-generation DNA sequencing and Hi-C analysis.</title>
        <authorList>
            <person name="Qi Y."/>
            <person name="Zhao W."/>
            <person name="Zhao Y."/>
            <person name="Niu C."/>
            <person name="Cao S."/>
            <person name="Zhang Y."/>
        </authorList>
    </citation>
    <scope>NUCLEOTIDE SEQUENCE</scope>
    <source>
        <tissue evidence="1">Muscle</tissue>
    </source>
</reference>
<dbReference type="Proteomes" id="UP001142489">
    <property type="component" value="Unassembled WGS sequence"/>
</dbReference>
<gene>
    <name evidence="1" type="ORF">JRQ81_005627</name>
</gene>
<sequence length="139" mass="16344">MWKEFKGMVMRRFAYTQEELHSKLKAVKWDQKQSIHFLLTDIKALIKQWLKTADATMEEEIIDLLATKQLGWAIPPATYTVHVLIQEPEGAMDFTLTADELLSFKKYYFSQDFTPNLNLHRIQRLGNLIQGRRDSRNSL</sequence>
<proteinExistence type="predicted"/>
<dbReference type="EMBL" id="JAPFRF010000002">
    <property type="protein sequence ID" value="KAJ7341480.1"/>
    <property type="molecule type" value="Genomic_DNA"/>
</dbReference>
<evidence type="ECO:0000313" key="2">
    <source>
        <dbReference type="Proteomes" id="UP001142489"/>
    </source>
</evidence>
<dbReference type="AlphaFoldDB" id="A0A9Q0Y302"/>
<evidence type="ECO:0000313" key="1">
    <source>
        <dbReference type="EMBL" id="KAJ7341480.1"/>
    </source>
</evidence>
<dbReference type="InterPro" id="IPR038269">
    <property type="entry name" value="SCAN_sf"/>
</dbReference>
<protein>
    <submittedName>
        <fullName evidence="1">Uncharacterized protein</fullName>
    </submittedName>
</protein>
<comment type="caution">
    <text evidence="1">The sequence shown here is derived from an EMBL/GenBank/DDBJ whole genome shotgun (WGS) entry which is preliminary data.</text>
</comment>
<organism evidence="1 2">
    <name type="scientific">Phrynocephalus forsythii</name>
    <dbReference type="NCBI Taxonomy" id="171643"/>
    <lineage>
        <taxon>Eukaryota</taxon>
        <taxon>Metazoa</taxon>
        <taxon>Chordata</taxon>
        <taxon>Craniata</taxon>
        <taxon>Vertebrata</taxon>
        <taxon>Euteleostomi</taxon>
        <taxon>Lepidosauria</taxon>
        <taxon>Squamata</taxon>
        <taxon>Bifurcata</taxon>
        <taxon>Unidentata</taxon>
        <taxon>Episquamata</taxon>
        <taxon>Toxicofera</taxon>
        <taxon>Iguania</taxon>
        <taxon>Acrodonta</taxon>
        <taxon>Agamidae</taxon>
        <taxon>Agaminae</taxon>
        <taxon>Phrynocephalus</taxon>
    </lineage>
</organism>
<keyword evidence="2" id="KW-1185">Reference proteome</keyword>
<accession>A0A9Q0Y302</accession>
<dbReference type="Gene3D" id="1.10.4020.10">
    <property type="entry name" value="DNA breaking-rejoining enzymes"/>
    <property type="match status" value="1"/>
</dbReference>
<name>A0A9Q0Y302_9SAUR</name>